<dbReference type="PANTHER" id="PTHR46942">
    <property type="entry name" value="SIALIC ACID-BINDING IG-LIKE LECTIN 15"/>
    <property type="match status" value="1"/>
</dbReference>
<dbReference type="EMBL" id="JAOPHQ010003003">
    <property type="protein sequence ID" value="KAK0144765.1"/>
    <property type="molecule type" value="Genomic_DNA"/>
</dbReference>
<accession>A0AA47MRB8</accession>
<feature type="compositionally biased region" description="Low complexity" evidence="1">
    <location>
        <begin position="71"/>
        <end position="92"/>
    </location>
</feature>
<dbReference type="Gene3D" id="2.60.40.10">
    <property type="entry name" value="Immunoglobulins"/>
    <property type="match status" value="1"/>
</dbReference>
<dbReference type="Proteomes" id="UP001174136">
    <property type="component" value="Unassembled WGS sequence"/>
</dbReference>
<dbReference type="GO" id="GO:0032956">
    <property type="term" value="P:regulation of actin cytoskeleton organization"/>
    <property type="evidence" value="ECO:0007669"/>
    <property type="project" value="TreeGrafter"/>
</dbReference>
<evidence type="ECO:0000313" key="2">
    <source>
        <dbReference type="EMBL" id="KAK0144765.1"/>
    </source>
</evidence>
<dbReference type="GO" id="GO:0005886">
    <property type="term" value="C:plasma membrane"/>
    <property type="evidence" value="ECO:0007669"/>
    <property type="project" value="TreeGrafter"/>
</dbReference>
<dbReference type="InterPro" id="IPR013783">
    <property type="entry name" value="Ig-like_fold"/>
</dbReference>
<name>A0AA47MRB8_MERPO</name>
<gene>
    <name evidence="2" type="primary">SIGLEC15_1</name>
    <name evidence="2" type="ORF">N1851_016778</name>
</gene>
<dbReference type="GO" id="GO:2001204">
    <property type="term" value="P:regulation of osteoclast development"/>
    <property type="evidence" value="ECO:0007669"/>
    <property type="project" value="TreeGrafter"/>
</dbReference>
<comment type="caution">
    <text evidence="2">The sequence shown here is derived from an EMBL/GenBank/DDBJ whole genome shotgun (WGS) entry which is preliminary data.</text>
</comment>
<organism evidence="2 3">
    <name type="scientific">Merluccius polli</name>
    <name type="common">Benguela hake</name>
    <name type="synonym">Merluccius cadenati</name>
    <dbReference type="NCBI Taxonomy" id="89951"/>
    <lineage>
        <taxon>Eukaryota</taxon>
        <taxon>Metazoa</taxon>
        <taxon>Chordata</taxon>
        <taxon>Craniata</taxon>
        <taxon>Vertebrata</taxon>
        <taxon>Euteleostomi</taxon>
        <taxon>Actinopterygii</taxon>
        <taxon>Neopterygii</taxon>
        <taxon>Teleostei</taxon>
        <taxon>Neoteleostei</taxon>
        <taxon>Acanthomorphata</taxon>
        <taxon>Zeiogadaria</taxon>
        <taxon>Gadariae</taxon>
        <taxon>Gadiformes</taxon>
        <taxon>Gadoidei</taxon>
        <taxon>Merlucciidae</taxon>
        <taxon>Merluccius</taxon>
    </lineage>
</organism>
<dbReference type="AlphaFoldDB" id="A0AA47MRB8"/>
<proteinExistence type="predicted"/>
<sequence>MQTNAASRLPAALRCGAYGVLHCPSADGRGTDSWSMKVQPEVRAIEGYPVVLPCSFSHPNHTPHSSLLVEAPPSSTTAPHTPAAQPASPHPTRTLRYRLEGNPREHDLSLRINSAALQDGGRYLLPCEVARTQARQLRRQDGAPFSGTATYPVTVSRGQRGGQVSVPYVRWRVPPLPDIQWISPDQTPEGGWSQLQNIHPGQQYTCSATNPLGESRPPSTSCHPGGRLALAHPHPPFTAPALAVLGAKALL</sequence>
<keyword evidence="3" id="KW-1185">Reference proteome</keyword>
<feature type="region of interest" description="Disordered" evidence="1">
    <location>
        <begin position="63"/>
        <end position="94"/>
    </location>
</feature>
<dbReference type="InterPro" id="IPR042836">
    <property type="entry name" value="SIG15"/>
</dbReference>
<dbReference type="PANTHER" id="PTHR46942:SF1">
    <property type="entry name" value="SIALIC ACID-BINDING IG-LIKE LECTIN 15"/>
    <property type="match status" value="1"/>
</dbReference>
<reference evidence="2" key="1">
    <citation type="journal article" date="2023" name="Front. Mar. Sci.">
        <title>A new Merluccius polli reference genome to investigate the effects of global change in West African waters.</title>
        <authorList>
            <person name="Mateo J.L."/>
            <person name="Blanco-Fernandez C."/>
            <person name="Garcia-Vazquez E."/>
            <person name="Machado-Schiaffino G."/>
        </authorList>
    </citation>
    <scope>NUCLEOTIDE SEQUENCE</scope>
    <source>
        <strain evidence="2">C29</strain>
        <tissue evidence="2">Fin</tissue>
    </source>
</reference>
<dbReference type="InterPro" id="IPR036179">
    <property type="entry name" value="Ig-like_dom_sf"/>
</dbReference>
<dbReference type="GO" id="GO:0045124">
    <property type="term" value="P:regulation of bone resorption"/>
    <property type="evidence" value="ECO:0007669"/>
    <property type="project" value="TreeGrafter"/>
</dbReference>
<protein>
    <submittedName>
        <fullName evidence="2">Sialic acid-binding Ig-like lectin 15</fullName>
    </submittedName>
</protein>
<dbReference type="SUPFAM" id="SSF48726">
    <property type="entry name" value="Immunoglobulin"/>
    <property type="match status" value="1"/>
</dbReference>
<evidence type="ECO:0000313" key="3">
    <source>
        <dbReference type="Proteomes" id="UP001174136"/>
    </source>
</evidence>
<evidence type="ECO:0000256" key="1">
    <source>
        <dbReference type="SAM" id="MobiDB-lite"/>
    </source>
</evidence>